<keyword evidence="3" id="KW-0963">Cytoplasm</keyword>
<feature type="binding site" evidence="3">
    <location>
        <position position="498"/>
    </location>
    <ligand>
        <name>ATP</name>
        <dbReference type="ChEBI" id="CHEBI:30616"/>
    </ligand>
</feature>
<dbReference type="InterPro" id="IPR027409">
    <property type="entry name" value="GroEL-like_apical_dom_sf"/>
</dbReference>
<dbReference type="NCBIfam" id="NF009489">
    <property type="entry name" value="PRK12851.1"/>
    <property type="match status" value="1"/>
</dbReference>
<evidence type="ECO:0000256" key="4">
    <source>
        <dbReference type="RuleBase" id="RU000418"/>
    </source>
</evidence>
<dbReference type="Gene3D" id="1.10.560.10">
    <property type="entry name" value="GroEL-like equatorial domain"/>
    <property type="match status" value="1"/>
</dbReference>
<dbReference type="Gene3D" id="3.50.7.10">
    <property type="entry name" value="GroEL"/>
    <property type="match status" value="1"/>
</dbReference>
<dbReference type="SUPFAM" id="SSF48592">
    <property type="entry name" value="GroEL equatorial domain-like"/>
    <property type="match status" value="1"/>
</dbReference>
<accession>A0A0G0XBM5</accession>
<dbReference type="CDD" id="cd03344">
    <property type="entry name" value="GroEL"/>
    <property type="match status" value="1"/>
</dbReference>
<evidence type="ECO:0000313" key="7">
    <source>
        <dbReference type="EMBL" id="KKS22310.1"/>
    </source>
</evidence>
<protein>
    <recommendedName>
        <fullName evidence="3">Chaperonin GroEL</fullName>
        <ecNumber evidence="3">5.6.1.7</ecNumber>
    </recommendedName>
    <alternativeName>
        <fullName evidence="3">60 kDa chaperonin</fullName>
    </alternativeName>
    <alternativeName>
        <fullName evidence="3">Chaperonin-60</fullName>
        <shortName evidence="3">Cpn60</shortName>
    </alternativeName>
</protein>
<name>A0A0G0XBM5_UNCKA</name>
<dbReference type="Proteomes" id="UP000034920">
    <property type="component" value="Unassembled WGS sequence"/>
</dbReference>
<dbReference type="GO" id="GO:0140662">
    <property type="term" value="F:ATP-dependent protein folding chaperone"/>
    <property type="evidence" value="ECO:0007669"/>
    <property type="project" value="InterPro"/>
</dbReference>
<dbReference type="NCBIfam" id="TIGR02348">
    <property type="entry name" value="GroEL"/>
    <property type="match status" value="1"/>
</dbReference>
<dbReference type="PANTHER" id="PTHR45633">
    <property type="entry name" value="60 KDA HEAT SHOCK PROTEIN, MITOCHONDRIAL"/>
    <property type="match status" value="1"/>
</dbReference>
<keyword evidence="2 3" id="KW-0143">Chaperone</keyword>
<dbReference type="NCBIfam" id="NF000592">
    <property type="entry name" value="PRK00013.1"/>
    <property type="match status" value="1"/>
</dbReference>
<keyword evidence="3" id="KW-0547">Nucleotide-binding</keyword>
<evidence type="ECO:0000256" key="3">
    <source>
        <dbReference type="HAMAP-Rule" id="MF_00600"/>
    </source>
</evidence>
<comment type="subunit">
    <text evidence="3 5">Forms a cylinder of 14 subunits composed of two heptameric rings stacked back-to-back. Interacts with the co-chaperonin GroES.</text>
</comment>
<evidence type="ECO:0000313" key="8">
    <source>
        <dbReference type="Proteomes" id="UP000034920"/>
    </source>
</evidence>
<dbReference type="SUPFAM" id="SSF52029">
    <property type="entry name" value="GroEL apical domain-like"/>
    <property type="match status" value="1"/>
</dbReference>
<dbReference type="GO" id="GO:0005524">
    <property type="term" value="F:ATP binding"/>
    <property type="evidence" value="ECO:0007669"/>
    <property type="project" value="UniProtKB-UniRule"/>
</dbReference>
<dbReference type="PRINTS" id="PR00298">
    <property type="entry name" value="CHAPERONIN60"/>
</dbReference>
<dbReference type="STRING" id="1619103.UU80_C0009G0007"/>
<feature type="region of interest" description="Disordered" evidence="6">
    <location>
        <begin position="530"/>
        <end position="551"/>
    </location>
</feature>
<dbReference type="NCBIfam" id="NF009488">
    <property type="entry name" value="PRK12850.1"/>
    <property type="match status" value="1"/>
</dbReference>
<dbReference type="Pfam" id="PF00118">
    <property type="entry name" value="Cpn60_TCP1"/>
    <property type="match status" value="1"/>
</dbReference>
<dbReference type="InterPro" id="IPR001844">
    <property type="entry name" value="Cpn60/GroEL"/>
</dbReference>
<dbReference type="NCBIfam" id="NF009487">
    <property type="entry name" value="PRK12849.1"/>
    <property type="match status" value="1"/>
</dbReference>
<evidence type="ECO:0000256" key="2">
    <source>
        <dbReference type="ARBA" id="ARBA00023186"/>
    </source>
</evidence>
<comment type="function">
    <text evidence="3 5">Together with its co-chaperonin GroES, plays an essential role in assisting protein folding. The GroEL-GroES system forms a nano-cage that allows encapsulation of the non-native substrate proteins and provides a physical environment optimized to promote and accelerate protein folding.</text>
</comment>
<dbReference type="Gene3D" id="3.30.260.10">
    <property type="entry name" value="TCP-1-like chaperonin intermediate domain"/>
    <property type="match status" value="1"/>
</dbReference>
<evidence type="ECO:0000256" key="6">
    <source>
        <dbReference type="SAM" id="MobiDB-lite"/>
    </source>
</evidence>
<sequence>MAAKNIIYGDQARMKLKAGVDKLARAVGTTLGPRGGNVALEKSWGAPQVVHDGVTVAKEIELEDKFENMGAQLVRAAADKTNEVAGDGTTTATVLAQAIVDEALRNISAGANSMMLRNGLEKAADVVVENIRELAKPITTKEEKAQVATISAQSEEIGKIIAEAMERVGDQGVITVDESKGFEIELEYKEGMQFDRGYASAYFVTNPDKMESVIEDPYLLVTDAKVSNLQELLPMLENFVKVSKNLVIIAEDIDGEALATLVLNKLRGTFNVLAIKAPGFGDRREAMLEDIAVLTGATLVSEKTGRKLDSTTIDDLGHADRVISDKDNTTIVGGKGAQDSINSRIEQIKAQISNSTSDYDKEKLQERLAKLSGGVAVINVGAATETELKEKKLRVEDAVNATKAAVEEGIVPGGEIALLRAREELTTLTSLGEEGLGAKILYNALGEPIRLLVSNSGEDPGKVLGEIQRMSKSQNNPNIGFDVREMDYVDMVERGVIDPAKVTRSALQNAVSVAVMIFTTETLVAEAPKKEEPMGGMNPGMGGMGGMDGMM</sequence>
<feature type="binding site" evidence="3">
    <location>
        <position position="414"/>
    </location>
    <ligand>
        <name>ATP</name>
        <dbReference type="ChEBI" id="CHEBI:30616"/>
    </ligand>
</feature>
<dbReference type="InterPro" id="IPR002423">
    <property type="entry name" value="Cpn60/GroEL/TCP-1"/>
</dbReference>
<feature type="compositionally biased region" description="Gly residues" evidence="6">
    <location>
        <begin position="537"/>
        <end position="551"/>
    </location>
</feature>
<evidence type="ECO:0000256" key="1">
    <source>
        <dbReference type="ARBA" id="ARBA00006607"/>
    </source>
</evidence>
<gene>
    <name evidence="3" type="primary">groEL</name>
    <name evidence="3" type="synonym">groL</name>
    <name evidence="7" type="ORF">UU80_C0009G0007</name>
</gene>
<dbReference type="GO" id="GO:0016853">
    <property type="term" value="F:isomerase activity"/>
    <property type="evidence" value="ECO:0007669"/>
    <property type="project" value="UniProtKB-KW"/>
</dbReference>
<dbReference type="InterPro" id="IPR027413">
    <property type="entry name" value="GROEL-like_equatorial_sf"/>
</dbReference>
<dbReference type="InterPro" id="IPR027410">
    <property type="entry name" value="TCP-1-like_intermed_sf"/>
</dbReference>
<dbReference type="SUPFAM" id="SSF54849">
    <property type="entry name" value="GroEL-intermediate domain like"/>
    <property type="match status" value="1"/>
</dbReference>
<dbReference type="EC" id="5.6.1.7" evidence="3"/>
<comment type="subcellular location">
    <subcellularLocation>
        <location evidence="3">Cytoplasm</location>
    </subcellularLocation>
</comment>
<comment type="similarity">
    <text evidence="1 3 4">Belongs to the chaperonin (HSP60) family.</text>
</comment>
<keyword evidence="3" id="KW-0413">Isomerase</keyword>
<proteinExistence type="inferred from homology"/>
<comment type="caution">
    <text evidence="7">The sequence shown here is derived from an EMBL/GenBank/DDBJ whole genome shotgun (WGS) entry which is preliminary data.</text>
</comment>
<dbReference type="PATRIC" id="fig|1619103.3.peg.368"/>
<dbReference type="EMBL" id="LCCA01000009">
    <property type="protein sequence ID" value="KKS22310.1"/>
    <property type="molecule type" value="Genomic_DNA"/>
</dbReference>
<keyword evidence="3" id="KW-0067">ATP-binding</keyword>
<organism evidence="7 8">
    <name type="scientific">candidate division WWE3 bacterium GW2011_GWA1_41_8</name>
    <dbReference type="NCBI Taxonomy" id="1619103"/>
    <lineage>
        <taxon>Bacteria</taxon>
        <taxon>Katanobacteria</taxon>
    </lineage>
</organism>
<feature type="binding site" evidence="3">
    <location>
        <begin position="87"/>
        <end position="91"/>
    </location>
    <ligand>
        <name>ATP</name>
        <dbReference type="ChEBI" id="CHEBI:30616"/>
    </ligand>
</feature>
<dbReference type="FunFam" id="3.50.7.10:FF:000001">
    <property type="entry name" value="60 kDa chaperonin"/>
    <property type="match status" value="1"/>
</dbReference>
<evidence type="ECO:0000256" key="5">
    <source>
        <dbReference type="RuleBase" id="RU000419"/>
    </source>
</evidence>
<dbReference type="GO" id="GO:0051082">
    <property type="term" value="F:unfolded protein binding"/>
    <property type="evidence" value="ECO:0007669"/>
    <property type="project" value="UniProtKB-UniRule"/>
</dbReference>
<dbReference type="HAMAP" id="MF_00600">
    <property type="entry name" value="CH60"/>
    <property type="match status" value="1"/>
</dbReference>
<feature type="binding site" evidence="3">
    <location>
        <begin position="30"/>
        <end position="33"/>
    </location>
    <ligand>
        <name>ATP</name>
        <dbReference type="ChEBI" id="CHEBI:30616"/>
    </ligand>
</feature>
<dbReference type="GO" id="GO:0042026">
    <property type="term" value="P:protein refolding"/>
    <property type="evidence" value="ECO:0007669"/>
    <property type="project" value="UniProtKB-UniRule"/>
</dbReference>
<dbReference type="GO" id="GO:0005737">
    <property type="term" value="C:cytoplasm"/>
    <property type="evidence" value="ECO:0007669"/>
    <property type="project" value="UniProtKB-SubCell"/>
</dbReference>
<reference evidence="7 8" key="1">
    <citation type="journal article" date="2015" name="Nature">
        <title>rRNA introns, odd ribosomes, and small enigmatic genomes across a large radiation of phyla.</title>
        <authorList>
            <person name="Brown C.T."/>
            <person name="Hug L.A."/>
            <person name="Thomas B.C."/>
            <person name="Sharon I."/>
            <person name="Castelle C.J."/>
            <person name="Singh A."/>
            <person name="Wilkins M.J."/>
            <person name="Williams K.H."/>
            <person name="Banfield J.F."/>
        </authorList>
    </citation>
    <scope>NUCLEOTIDE SEQUENCE [LARGE SCALE GENOMIC DNA]</scope>
</reference>
<dbReference type="AlphaFoldDB" id="A0A0G0XBM5"/>
<comment type="caution">
    <text evidence="3">Lacks conserved residue(s) required for the propagation of feature annotation.</text>
</comment>